<comment type="caution">
    <text evidence="1">The sequence shown here is derived from an EMBL/GenBank/DDBJ whole genome shotgun (WGS) entry which is preliminary data.</text>
</comment>
<name>V8PA69_OPHHA</name>
<dbReference type="EMBL" id="AZIM01000463">
    <property type="protein sequence ID" value="ETE70876.1"/>
    <property type="molecule type" value="Genomic_DNA"/>
</dbReference>
<protein>
    <submittedName>
        <fullName evidence="1">Uncharacterized protein</fullName>
    </submittedName>
</protein>
<evidence type="ECO:0000313" key="1">
    <source>
        <dbReference type="EMBL" id="ETE70876.1"/>
    </source>
</evidence>
<organism evidence="1 2">
    <name type="scientific">Ophiophagus hannah</name>
    <name type="common">King cobra</name>
    <name type="synonym">Naja hannah</name>
    <dbReference type="NCBI Taxonomy" id="8665"/>
    <lineage>
        <taxon>Eukaryota</taxon>
        <taxon>Metazoa</taxon>
        <taxon>Chordata</taxon>
        <taxon>Craniata</taxon>
        <taxon>Vertebrata</taxon>
        <taxon>Euteleostomi</taxon>
        <taxon>Lepidosauria</taxon>
        <taxon>Squamata</taxon>
        <taxon>Bifurcata</taxon>
        <taxon>Unidentata</taxon>
        <taxon>Episquamata</taxon>
        <taxon>Toxicofera</taxon>
        <taxon>Serpentes</taxon>
        <taxon>Colubroidea</taxon>
        <taxon>Elapidae</taxon>
        <taxon>Elapinae</taxon>
        <taxon>Ophiophagus</taxon>
    </lineage>
</organism>
<sequence>GPGLAGRPLPAAAALAAGELARHPGGLAGLREPRHQPLLPARYWRTEWRNPRWLFTLFYVGERKQHKYKNTSRVTAEVTKPGSCCTRSPEDGDACLPACPLGGLADSVQRESAIKIVISPMLWFSCWPSLVL</sequence>
<keyword evidence="2" id="KW-1185">Reference proteome</keyword>
<proteinExistence type="predicted"/>
<dbReference type="AlphaFoldDB" id="V8PA69"/>
<reference evidence="1 2" key="1">
    <citation type="journal article" date="2013" name="Proc. Natl. Acad. Sci. U.S.A.">
        <title>The king cobra genome reveals dynamic gene evolution and adaptation in the snake venom system.</title>
        <authorList>
            <person name="Vonk F.J."/>
            <person name="Casewell N.R."/>
            <person name="Henkel C.V."/>
            <person name="Heimberg A.M."/>
            <person name="Jansen H.J."/>
            <person name="McCleary R.J."/>
            <person name="Kerkkamp H.M."/>
            <person name="Vos R.A."/>
            <person name="Guerreiro I."/>
            <person name="Calvete J.J."/>
            <person name="Wuster W."/>
            <person name="Woods A.E."/>
            <person name="Logan J.M."/>
            <person name="Harrison R.A."/>
            <person name="Castoe T.A."/>
            <person name="de Koning A.P."/>
            <person name="Pollock D.D."/>
            <person name="Yandell M."/>
            <person name="Calderon D."/>
            <person name="Renjifo C."/>
            <person name="Currier R.B."/>
            <person name="Salgado D."/>
            <person name="Pla D."/>
            <person name="Sanz L."/>
            <person name="Hyder A.S."/>
            <person name="Ribeiro J.M."/>
            <person name="Arntzen J.W."/>
            <person name="van den Thillart G.E."/>
            <person name="Boetzer M."/>
            <person name="Pirovano W."/>
            <person name="Dirks R.P."/>
            <person name="Spaink H.P."/>
            <person name="Duboule D."/>
            <person name="McGlinn E."/>
            <person name="Kini R.M."/>
            <person name="Richardson M.K."/>
        </authorList>
    </citation>
    <scope>NUCLEOTIDE SEQUENCE</scope>
    <source>
        <tissue evidence="1">Blood</tissue>
    </source>
</reference>
<gene>
    <name evidence="1" type="ORF">L345_03308</name>
</gene>
<dbReference type="Proteomes" id="UP000018936">
    <property type="component" value="Unassembled WGS sequence"/>
</dbReference>
<accession>V8PA69</accession>
<evidence type="ECO:0000313" key="2">
    <source>
        <dbReference type="Proteomes" id="UP000018936"/>
    </source>
</evidence>
<feature type="non-terminal residue" evidence="1">
    <location>
        <position position="1"/>
    </location>
</feature>